<proteinExistence type="predicted"/>
<feature type="compositionally biased region" description="Acidic residues" evidence="2">
    <location>
        <begin position="1988"/>
        <end position="1998"/>
    </location>
</feature>
<dbReference type="OrthoDB" id="1750920at2759"/>
<feature type="compositionally biased region" description="Acidic residues" evidence="2">
    <location>
        <begin position="894"/>
        <end position="904"/>
    </location>
</feature>
<keyword evidence="1" id="KW-0175">Coiled coil</keyword>
<feature type="region of interest" description="Disordered" evidence="2">
    <location>
        <begin position="311"/>
        <end position="442"/>
    </location>
</feature>
<feature type="compositionally biased region" description="Basic and acidic residues" evidence="2">
    <location>
        <begin position="1"/>
        <end position="25"/>
    </location>
</feature>
<feature type="compositionally biased region" description="Basic and acidic residues" evidence="2">
    <location>
        <begin position="376"/>
        <end position="387"/>
    </location>
</feature>
<feature type="region of interest" description="Disordered" evidence="2">
    <location>
        <begin position="1978"/>
        <end position="2005"/>
    </location>
</feature>
<feature type="coiled-coil region" evidence="1">
    <location>
        <begin position="986"/>
        <end position="1020"/>
    </location>
</feature>
<sequence>MSSDSDRPESPSYDGKRSSLDDCTRPNDIAGPHYRSTCTIQSLQRLKELCRLPPDVMAESKMADPTESPEDHRDGYFCVYEIYFKGCGLTFPLPEALVRYLAALEISLPQLTPNLLRTILGIITVAAEAGYIIGVPELNELLSVRSSSKKAGYFSAYPNANRNIISHLPNKDENWHHPWFLIKKTPASIGNLSDVLPSKWSAKPAFIAPTLPTEDFVRFFKILLEGETLWNSFTLDRFIEANRKLRMSPPGQLQRLPPPPPSQGMSARALAAQRKKLSTPITKACDENKALLAAAFDKKDYSRSLLVDDGTAEGARSTGAYRLTPRRERHGDRSPRRAWSPRHDSSRPPRDDFSNEPLKNLIRRKRDKSSRSDSSPQREKSRARTERSPCSSPPAEPMGPPPPVDMSSQHSGEKTARNVSLQKESSESQDAPPKSRPALVPQIKSLTAMEKEGSVFRCFKTRSGLILPEFDKWRPAIRERYLLHAHHSSRANSELNDMIEHYEGLLLSQQQEIELWRGKFTTLESDLQSSSGSKQQLEDQVDGLKSELEKIKGDLKDQYDQNYQLQNELSGVQGRLHESESSADALNNQLIELQAKYNAITKLRDSELARSASKARKEVKGRGMELIQGAIRFIQTEKVKSDLESDIKEHESNLILLDQIHDDDFSEVKERSELSSSLAEKKNRLAALPASSFNPQDFAEFFTESPPLSESGLDWAGSNETEGVVLSEVPAVPKVIPGDVCAAVNEQGTSSEQVPAKEADGNPTTGTEAEVSADPPLFLSGDGFEPAGVLFPHAVFHFPSREKKEAYDFMDKVVDKHRRLCDERQRLGLKRQTLEARIARVERKVRALESDPFQWEWRNFDSIAEIPRMLRMYLRAKGQVQGPVSAPTEAALVDSEEEDEENDDNPWKRVRNEPEVEGRNGMDFNLRCSESMPDFSRVGMIDEGVPDVPNRRSPPPRGFFRSQIRAPCALIRNLPIRDQGIAMAFIEALSLQHRKLTLEKKRLRKRINRMQRRLTTVSRDLHILGSHPGEWIELGISDFARIPDCMMPVLDLAGQGVQEIELWRGKFTTLESDLQSSSGSKQQLEDQVDGLKSELEKIKGDLKDQYDQNYQLQNELSGVQGRLHESESSADALNNQLIELQAKYNAITKLRDSELARSASKARKEVKGRGMELIQGAIRFIQTEKVKSDLESDIKEHESNLILLDQIHDDDFSEVKERSELSSSLAEKKNRLAALPASSFNPQDFAEFFTESPPLSESGLDWAGSNETEGVVLSEVPAVPKVIPGDVCAAVNEQGTSSEQVPAKEADGNPTTGTEAEVSADPPLFLSGDGFEPAGVLFPHAVFHFPSREKKEAYDFMDKVVDKHRRLCDERQRLGLKRQTLEARIARVERKVRALESDPFQWEWRNFDSIAEIPRMLRMYLRAKGQVQGPVSAPTEAALVDSEEEDEENDDNPWKRVRNEPEVEGRNGMDFNLRCSESMPDFSRVGMIDEGVPDVPNRRSPPPRGFFRSQIRAPCALIRNLPIRDQGIAMAFIEALSLQHRKLTLEKKRLRKRINRMQRRLTTVSRDLHILGSHPGEWIELGISDFARIPDCMMPVLDLAGQGVQEIELWRGKFTTLESDLQSSSGSKQQLEDQVDGLKSELEKIKGDLKDQYDQNYQLQNELSGVQGRLHESESSADALNNQLIELQAKYNAITKLRDSELARSASKARKEVKGRGMELIQGAIRFIQTEKVKSDLESDIKEHESNLILLDQIHDDDFSEVKERSELSSSLAEKKNRLAALPASSFNPQDFAEFFTESPPLSESGLDWAGSNETEGVVLSEVPAVPKVIPGDVCAAVNEQGTSSEQVPAKEADGNPTTGTEAEVSADPPLFLSGDGFEPAGVLFPHAVFHFPSREKKEAYDFMDKVVDKHRRLCDERQRLGLKRQTLEARIARVERKVRALESDPFQWEWRNFDSIAEIPRMLRMYLRAKGQVQGPVSAPTEAALVDSEEEDEENDDNPWKRVRNEPEVEGRNGMDFNLRCSESMPDFSRVGMIDEGVPDVPNRRSPPPRGFFRSQIRAPCALIRNLPIRDQGIAMAFIEALSLQHRKLTLEKKRLRKRINRMQRRLTTVSRDLHILGSHPGEWIELGISDFARIPDCMMPVLDLAGQGVQVFCSPGGFS</sequence>
<evidence type="ECO:0000256" key="2">
    <source>
        <dbReference type="SAM" id="MobiDB-lite"/>
    </source>
</evidence>
<keyword evidence="4" id="KW-1185">Reference proteome</keyword>
<dbReference type="PANTHER" id="PTHR23159">
    <property type="entry name" value="CENTROSOMAL PROTEIN 2"/>
    <property type="match status" value="1"/>
</dbReference>
<feature type="coiled-coil region" evidence="1">
    <location>
        <begin position="527"/>
        <end position="603"/>
    </location>
</feature>
<feature type="compositionally biased region" description="Pro residues" evidence="2">
    <location>
        <begin position="391"/>
        <end position="404"/>
    </location>
</feature>
<feature type="coiled-coil region" evidence="1">
    <location>
        <begin position="1074"/>
        <end position="1150"/>
    </location>
</feature>
<accession>A0A8T1XRY1</accession>
<feature type="region of interest" description="Disordered" evidence="2">
    <location>
        <begin position="1840"/>
        <end position="1870"/>
    </location>
</feature>
<feature type="region of interest" description="Disordered" evidence="2">
    <location>
        <begin position="746"/>
        <end position="776"/>
    </location>
</feature>
<feature type="compositionally biased region" description="Acidic residues" evidence="2">
    <location>
        <begin position="1441"/>
        <end position="1451"/>
    </location>
</feature>
<feature type="coiled-coil region" evidence="1">
    <location>
        <begin position="1621"/>
        <end position="1697"/>
    </location>
</feature>
<organism evidence="3 4">
    <name type="scientific">Arabidopsis suecica</name>
    <name type="common">Swedish thale-cress</name>
    <name type="synonym">Cardaminopsis suecica</name>
    <dbReference type="NCBI Taxonomy" id="45249"/>
    <lineage>
        <taxon>Eukaryota</taxon>
        <taxon>Viridiplantae</taxon>
        <taxon>Streptophyta</taxon>
        <taxon>Embryophyta</taxon>
        <taxon>Tracheophyta</taxon>
        <taxon>Spermatophyta</taxon>
        <taxon>Magnoliopsida</taxon>
        <taxon>eudicotyledons</taxon>
        <taxon>Gunneridae</taxon>
        <taxon>Pentapetalae</taxon>
        <taxon>rosids</taxon>
        <taxon>malvids</taxon>
        <taxon>Brassicales</taxon>
        <taxon>Brassicaceae</taxon>
        <taxon>Camelineae</taxon>
        <taxon>Arabidopsis</taxon>
    </lineage>
</organism>
<feature type="region of interest" description="Disordered" evidence="2">
    <location>
        <begin position="884"/>
        <end position="911"/>
    </location>
</feature>
<evidence type="ECO:0000313" key="3">
    <source>
        <dbReference type="EMBL" id="KAG7537479.1"/>
    </source>
</evidence>
<name>A0A8T1XRY1_ARASU</name>
<feature type="region of interest" description="Disordered" evidence="2">
    <location>
        <begin position="1431"/>
        <end position="1458"/>
    </location>
</feature>
<dbReference type="InterPro" id="IPR021704">
    <property type="entry name" value="DUF3287"/>
</dbReference>
<gene>
    <name evidence="3" type="ORF">ISN44_As13g013610</name>
</gene>
<feature type="coiled-coil region" evidence="1">
    <location>
        <begin position="1533"/>
        <end position="1567"/>
    </location>
</feature>
<evidence type="ECO:0000256" key="1">
    <source>
        <dbReference type="SAM" id="Coils"/>
    </source>
</evidence>
<dbReference type="Proteomes" id="UP000694251">
    <property type="component" value="Chromosome 13"/>
</dbReference>
<evidence type="ECO:0000313" key="4">
    <source>
        <dbReference type="Proteomes" id="UP000694251"/>
    </source>
</evidence>
<feature type="coiled-coil region" evidence="1">
    <location>
        <begin position="2080"/>
        <end position="2114"/>
    </location>
</feature>
<feature type="coiled-coil region" evidence="1">
    <location>
        <begin position="824"/>
        <end position="851"/>
    </location>
</feature>
<feature type="coiled-coil region" evidence="1">
    <location>
        <begin position="1371"/>
        <end position="1398"/>
    </location>
</feature>
<feature type="compositionally biased region" description="Basic and acidic residues" evidence="2">
    <location>
        <begin position="325"/>
        <end position="353"/>
    </location>
</feature>
<reference evidence="3 4" key="1">
    <citation type="submission" date="2020-12" db="EMBL/GenBank/DDBJ databases">
        <title>Concerted genomic and epigenomic changes stabilize Arabidopsis allopolyploids.</title>
        <authorList>
            <person name="Chen Z."/>
        </authorList>
    </citation>
    <scope>NUCLEOTIDE SEQUENCE [LARGE SCALE GENOMIC DNA]</scope>
    <source>
        <strain evidence="3">As9502</strain>
        <tissue evidence="3">Leaf</tissue>
    </source>
</reference>
<feature type="region of interest" description="Disordered" evidence="2">
    <location>
        <begin position="1293"/>
        <end position="1323"/>
    </location>
</feature>
<comment type="caution">
    <text evidence="3">The sequence shown here is derived from an EMBL/GenBank/DDBJ whole genome shotgun (WGS) entry which is preliminary data.</text>
</comment>
<dbReference type="PANTHER" id="PTHR23159:SF31">
    <property type="entry name" value="CENTROSOME-ASSOCIATED PROTEIN CEP250 ISOFORM X1"/>
    <property type="match status" value="1"/>
</dbReference>
<dbReference type="Pfam" id="PF11690">
    <property type="entry name" value="DUF3287"/>
    <property type="match status" value="6"/>
</dbReference>
<protein>
    <submittedName>
        <fullName evidence="3">Uncharacterized protein</fullName>
    </submittedName>
</protein>
<feature type="region of interest" description="Disordered" evidence="2">
    <location>
        <begin position="1"/>
        <end position="29"/>
    </location>
</feature>
<feature type="coiled-coil region" evidence="1">
    <location>
        <begin position="1918"/>
        <end position="1945"/>
    </location>
</feature>
<dbReference type="EMBL" id="JAEFBJ010000013">
    <property type="protein sequence ID" value="KAG7537479.1"/>
    <property type="molecule type" value="Genomic_DNA"/>
</dbReference>